<evidence type="ECO:0000256" key="1">
    <source>
        <dbReference type="SAM" id="MobiDB-lite"/>
    </source>
</evidence>
<feature type="compositionally biased region" description="Basic and acidic residues" evidence="1">
    <location>
        <begin position="35"/>
        <end position="53"/>
    </location>
</feature>
<evidence type="ECO:0000313" key="3">
    <source>
        <dbReference type="Proteomes" id="UP001341840"/>
    </source>
</evidence>
<accession>A0ABU6VZ11</accession>
<evidence type="ECO:0000313" key="2">
    <source>
        <dbReference type="EMBL" id="MED6178912.1"/>
    </source>
</evidence>
<proteinExistence type="predicted"/>
<name>A0ABU6VZ11_9FABA</name>
<dbReference type="EMBL" id="JASCZI010158634">
    <property type="protein sequence ID" value="MED6178912.1"/>
    <property type="molecule type" value="Genomic_DNA"/>
</dbReference>
<reference evidence="2 3" key="1">
    <citation type="journal article" date="2023" name="Plants (Basel)">
        <title>Bridging the Gap: Combining Genomics and Transcriptomics Approaches to Understand Stylosanthes scabra, an Orphan Legume from the Brazilian Caatinga.</title>
        <authorList>
            <person name="Ferreira-Neto J.R.C."/>
            <person name="da Silva M.D."/>
            <person name="Binneck E."/>
            <person name="de Melo N.F."/>
            <person name="da Silva R.H."/>
            <person name="de Melo A.L.T.M."/>
            <person name="Pandolfi V."/>
            <person name="Bustamante F.O."/>
            <person name="Brasileiro-Vidal A.C."/>
            <person name="Benko-Iseppon A.M."/>
        </authorList>
    </citation>
    <scope>NUCLEOTIDE SEQUENCE [LARGE SCALE GENOMIC DNA]</scope>
    <source>
        <tissue evidence="2">Leaves</tissue>
    </source>
</reference>
<comment type="caution">
    <text evidence="2">The sequence shown here is derived from an EMBL/GenBank/DDBJ whole genome shotgun (WGS) entry which is preliminary data.</text>
</comment>
<keyword evidence="3" id="KW-1185">Reference proteome</keyword>
<feature type="non-terminal residue" evidence="2">
    <location>
        <position position="1"/>
    </location>
</feature>
<protein>
    <submittedName>
        <fullName evidence="2">Uncharacterized protein</fullName>
    </submittedName>
</protein>
<organism evidence="2 3">
    <name type="scientific">Stylosanthes scabra</name>
    <dbReference type="NCBI Taxonomy" id="79078"/>
    <lineage>
        <taxon>Eukaryota</taxon>
        <taxon>Viridiplantae</taxon>
        <taxon>Streptophyta</taxon>
        <taxon>Embryophyta</taxon>
        <taxon>Tracheophyta</taxon>
        <taxon>Spermatophyta</taxon>
        <taxon>Magnoliopsida</taxon>
        <taxon>eudicotyledons</taxon>
        <taxon>Gunneridae</taxon>
        <taxon>Pentapetalae</taxon>
        <taxon>rosids</taxon>
        <taxon>fabids</taxon>
        <taxon>Fabales</taxon>
        <taxon>Fabaceae</taxon>
        <taxon>Papilionoideae</taxon>
        <taxon>50 kb inversion clade</taxon>
        <taxon>dalbergioids sensu lato</taxon>
        <taxon>Dalbergieae</taxon>
        <taxon>Pterocarpus clade</taxon>
        <taxon>Stylosanthes</taxon>
    </lineage>
</organism>
<sequence length="74" mass="7992">NVGGAEGLVHEVSSPILDKSLPSPPPSPRARSGKRPADDATAEPKRPRFPREQIESFARWIVPSTHPVSLLLTS</sequence>
<feature type="region of interest" description="Disordered" evidence="1">
    <location>
        <begin position="1"/>
        <end position="53"/>
    </location>
</feature>
<gene>
    <name evidence="2" type="ORF">PIB30_112013</name>
</gene>
<dbReference type="Proteomes" id="UP001341840">
    <property type="component" value="Unassembled WGS sequence"/>
</dbReference>